<dbReference type="InterPro" id="IPR050791">
    <property type="entry name" value="Aldo-Keto_reductase"/>
</dbReference>
<keyword evidence="4" id="KW-1185">Reference proteome</keyword>
<evidence type="ECO:0000313" key="4">
    <source>
        <dbReference type="Proteomes" id="UP000237144"/>
    </source>
</evidence>
<dbReference type="Gene3D" id="3.20.20.100">
    <property type="entry name" value="NADP-dependent oxidoreductase domain"/>
    <property type="match status" value="1"/>
</dbReference>
<evidence type="ECO:0000313" key="3">
    <source>
        <dbReference type="EMBL" id="POY72496.1"/>
    </source>
</evidence>
<organism evidence="3 4">
    <name type="scientific">Rhodotorula taiwanensis</name>
    <dbReference type="NCBI Taxonomy" id="741276"/>
    <lineage>
        <taxon>Eukaryota</taxon>
        <taxon>Fungi</taxon>
        <taxon>Dikarya</taxon>
        <taxon>Basidiomycota</taxon>
        <taxon>Pucciniomycotina</taxon>
        <taxon>Microbotryomycetes</taxon>
        <taxon>Sporidiobolales</taxon>
        <taxon>Sporidiobolaceae</taxon>
        <taxon>Rhodotorula</taxon>
    </lineage>
</organism>
<dbReference type="OrthoDB" id="37537at2759"/>
<proteinExistence type="predicted"/>
<dbReference type="PANTHER" id="PTHR43625:SF78">
    <property type="entry name" value="PYRIDOXAL REDUCTASE-RELATED"/>
    <property type="match status" value="1"/>
</dbReference>
<dbReference type="EMBL" id="PJQD01000048">
    <property type="protein sequence ID" value="POY72496.1"/>
    <property type="molecule type" value="Genomic_DNA"/>
</dbReference>
<dbReference type="InterPro" id="IPR023210">
    <property type="entry name" value="NADP_OxRdtase_dom"/>
</dbReference>
<evidence type="ECO:0000256" key="1">
    <source>
        <dbReference type="ARBA" id="ARBA00023002"/>
    </source>
</evidence>
<dbReference type="SUPFAM" id="SSF51430">
    <property type="entry name" value="NAD(P)-linked oxidoreductase"/>
    <property type="match status" value="1"/>
</dbReference>
<dbReference type="GO" id="GO:0005737">
    <property type="term" value="C:cytoplasm"/>
    <property type="evidence" value="ECO:0007669"/>
    <property type="project" value="TreeGrafter"/>
</dbReference>
<dbReference type="InterPro" id="IPR036812">
    <property type="entry name" value="NAD(P)_OxRdtase_dom_sf"/>
</dbReference>
<accession>A0A2S5B6V8</accession>
<keyword evidence="1" id="KW-0560">Oxidoreductase</keyword>
<reference evidence="3 4" key="1">
    <citation type="journal article" date="2018" name="Front. Microbiol.">
        <title>Prospects for Fungal Bioremediation of Acidic Radioactive Waste Sites: Characterization and Genome Sequence of Rhodotorula taiwanensis MD1149.</title>
        <authorList>
            <person name="Tkavc R."/>
            <person name="Matrosova V.Y."/>
            <person name="Grichenko O.E."/>
            <person name="Gostincar C."/>
            <person name="Volpe R.P."/>
            <person name="Klimenkova P."/>
            <person name="Gaidamakova E.K."/>
            <person name="Zhou C.E."/>
            <person name="Stewart B.J."/>
            <person name="Lyman M.G."/>
            <person name="Malfatti S.A."/>
            <person name="Rubinfeld B."/>
            <person name="Courtot M."/>
            <person name="Singh J."/>
            <person name="Dalgard C.L."/>
            <person name="Hamilton T."/>
            <person name="Frey K.G."/>
            <person name="Gunde-Cimerman N."/>
            <person name="Dugan L."/>
            <person name="Daly M.J."/>
        </authorList>
    </citation>
    <scope>NUCLEOTIDE SEQUENCE [LARGE SCALE GENOMIC DNA]</scope>
    <source>
        <strain evidence="3 4">MD1149</strain>
    </source>
</reference>
<feature type="domain" description="NADP-dependent oxidoreductase" evidence="2">
    <location>
        <begin position="15"/>
        <end position="313"/>
    </location>
</feature>
<dbReference type="AlphaFoldDB" id="A0A2S5B6V8"/>
<sequence>MSLPTVQFAGQSVGKIATGLMRLTWAPKQTPDEQAFELMRVAIEEGATFFNSGVFYGNPPDATTNLQLISRFCEAHPDLKDKFVLSVKGGIDTESQWEPTANIDFLRAEVEKINRILKHRKMDMFEVARIDQKTGIEGIMKNLLTLRDEGHFKYISLSEVGAATIRKAASIGPVSCVEVEYSPFTTDIERNGVLDACKELNIPIAAYSPLGAGFLGNNWKSKEDIPEGDHRRTFDKFSDEHFEHNMQLVKQLEEIAKKRNVTAAQLSIAWVGQQWEGILPLPGSTNPDRVKQCIEAGKIRLSDDELKQIRSIIDNFDVKGVRYDKGARQAHLFA</sequence>
<name>A0A2S5B6V8_9BASI</name>
<dbReference type="Pfam" id="PF00248">
    <property type="entry name" value="Aldo_ket_red"/>
    <property type="match status" value="1"/>
</dbReference>
<dbReference type="CDD" id="cd19077">
    <property type="entry name" value="AKR_AKR8A1-2"/>
    <property type="match status" value="1"/>
</dbReference>
<dbReference type="GO" id="GO:0016491">
    <property type="term" value="F:oxidoreductase activity"/>
    <property type="evidence" value="ECO:0007669"/>
    <property type="project" value="UniProtKB-KW"/>
</dbReference>
<comment type="caution">
    <text evidence="3">The sequence shown here is derived from an EMBL/GenBank/DDBJ whole genome shotgun (WGS) entry which is preliminary data.</text>
</comment>
<evidence type="ECO:0000259" key="2">
    <source>
        <dbReference type="Pfam" id="PF00248"/>
    </source>
</evidence>
<dbReference type="Proteomes" id="UP000237144">
    <property type="component" value="Unassembled WGS sequence"/>
</dbReference>
<dbReference type="STRING" id="741276.A0A2S5B6V8"/>
<dbReference type="PANTHER" id="PTHR43625">
    <property type="entry name" value="AFLATOXIN B1 ALDEHYDE REDUCTASE"/>
    <property type="match status" value="1"/>
</dbReference>
<gene>
    <name evidence="3" type="ORF">BMF94_4322</name>
</gene>
<protein>
    <recommendedName>
        <fullName evidence="2">NADP-dependent oxidoreductase domain-containing protein</fullName>
    </recommendedName>
</protein>